<feature type="domain" description="APS kinase" evidence="14">
    <location>
        <begin position="414"/>
        <end position="572"/>
    </location>
</feature>
<evidence type="ECO:0000256" key="7">
    <source>
        <dbReference type="ARBA" id="ARBA00022777"/>
    </source>
</evidence>
<dbReference type="Gene3D" id="3.40.50.300">
    <property type="entry name" value="P-loop containing nucleotide triphosphate hydrolases"/>
    <property type="match status" value="1"/>
</dbReference>
<dbReference type="SUPFAM" id="SSF54637">
    <property type="entry name" value="Thioesterase/thiol ester dehydrase-isomerase"/>
    <property type="match status" value="1"/>
</dbReference>
<dbReference type="Pfam" id="PF01583">
    <property type="entry name" value="APS_kinase"/>
    <property type="match status" value="1"/>
</dbReference>
<evidence type="ECO:0000256" key="5">
    <source>
        <dbReference type="ARBA" id="ARBA00022679"/>
    </source>
</evidence>
<evidence type="ECO:0000256" key="4">
    <source>
        <dbReference type="ARBA" id="ARBA00018163"/>
    </source>
</evidence>
<dbReference type="Gene3D" id="3.10.129.10">
    <property type="entry name" value="Hotdog Thioesterase"/>
    <property type="match status" value="1"/>
</dbReference>
<keyword evidence="13" id="KW-1133">Transmembrane helix</keyword>
<gene>
    <name evidence="16" type="ORF">MHUMG1_05565</name>
</gene>
<evidence type="ECO:0000256" key="13">
    <source>
        <dbReference type="SAM" id="Phobius"/>
    </source>
</evidence>
<dbReference type="SUPFAM" id="SSF52540">
    <property type="entry name" value="P-loop containing nucleoside triphosphate hydrolases"/>
    <property type="match status" value="1"/>
</dbReference>
<dbReference type="NCBIfam" id="TIGR00455">
    <property type="entry name" value="apsK"/>
    <property type="match status" value="1"/>
</dbReference>
<evidence type="ECO:0000256" key="6">
    <source>
        <dbReference type="ARBA" id="ARBA00022741"/>
    </source>
</evidence>
<sequence length="598" mass="65259">MFGQPVARRLAQQTRTISRLYNPASSPLLHASRRSCRRWQHSGATATNSEGAATASNSANTEQAAQAISFADNGKGNVAFASGNSSGGGGLALRKGLFYVMFGLAFSTIGAYGSWHTLKTQGLGFYSDEESLKRFTPEEADVEARRIEDTINNLPLVAEQRQRPEMVESRPHLKMPGQYRARSLTGSALTGPGKVPVPAYAWVDKGGKSLVSVVYVGEDLCGHPGIVHGGFLATMLDEGLARCCFAALPHNIGVTANLNINYRKPTPAGSYLVLRAETTKVEGRKAWVKGHIESVAAPGEEPTVYADATALFVSPKFAAIPAPQAKWILRVPFGLSQPIPPRTVAITAHSYSSIHLDLAMATPRAREEGGARKNHAQHLRDGLPDQEQEKLSILNITWHPSLSRKERNELRGQRGLTIWLTGLSASGKSTVATALEQHLLHLGRAAYRLDGDNVRFGLNKDLGFSEKDRNENIRRISEVAKLFADSSTIAITSFISPYRADRDVARQLHAASQDDKAEPIPFVEVFVDVPLEVAEQRDPKGLYKKARAGEIKEFTGISAPYEEPINPEITIKTHENSVEECVAQIVNWLLEKGYLTLN</sequence>
<reference evidence="16 17" key="1">
    <citation type="submission" date="2020-07" db="EMBL/GenBank/DDBJ databases">
        <title>Metarhizium humberi genome.</title>
        <authorList>
            <person name="Lysoe E."/>
        </authorList>
    </citation>
    <scope>NUCLEOTIDE SEQUENCE [LARGE SCALE GENOMIC DNA]</scope>
    <source>
        <strain evidence="16 17">ESALQ1638</strain>
    </source>
</reference>
<proteinExistence type="inferred from homology"/>
<evidence type="ECO:0000256" key="1">
    <source>
        <dbReference type="ARBA" id="ARBA00004806"/>
    </source>
</evidence>
<evidence type="ECO:0000256" key="2">
    <source>
        <dbReference type="ARBA" id="ARBA00007008"/>
    </source>
</evidence>
<keyword evidence="6" id="KW-0547">Nucleotide-binding</keyword>
<dbReference type="NCBIfam" id="NF003013">
    <property type="entry name" value="PRK03846.1"/>
    <property type="match status" value="1"/>
</dbReference>
<dbReference type="GO" id="GO:0000103">
    <property type="term" value="P:sulfate assimilation"/>
    <property type="evidence" value="ECO:0007669"/>
    <property type="project" value="InterPro"/>
</dbReference>
<dbReference type="InterPro" id="IPR002891">
    <property type="entry name" value="APS"/>
</dbReference>
<feature type="region of interest" description="Disordered" evidence="12">
    <location>
        <begin position="39"/>
        <end position="59"/>
    </location>
</feature>
<name>A0A9P8S7K8_9HYPO</name>
<feature type="domain" description="Thioesterase" evidence="15">
    <location>
        <begin position="225"/>
        <end position="292"/>
    </location>
</feature>
<keyword evidence="13" id="KW-0472">Membrane</keyword>
<evidence type="ECO:0000256" key="10">
    <source>
        <dbReference type="ARBA" id="ARBA00029724"/>
    </source>
</evidence>
<keyword evidence="9" id="KW-0028">Amino-acid biosynthesis</keyword>
<feature type="compositionally biased region" description="Polar residues" evidence="12">
    <location>
        <begin position="42"/>
        <end position="59"/>
    </location>
</feature>
<organism evidence="16 17">
    <name type="scientific">Metarhizium humberi</name>
    <dbReference type="NCBI Taxonomy" id="2596975"/>
    <lineage>
        <taxon>Eukaryota</taxon>
        <taxon>Fungi</taxon>
        <taxon>Dikarya</taxon>
        <taxon>Ascomycota</taxon>
        <taxon>Pezizomycotina</taxon>
        <taxon>Sordariomycetes</taxon>
        <taxon>Hypocreomycetidae</taxon>
        <taxon>Hypocreales</taxon>
        <taxon>Clavicipitaceae</taxon>
        <taxon>Metarhizium</taxon>
    </lineage>
</organism>
<evidence type="ECO:0000313" key="16">
    <source>
        <dbReference type="EMBL" id="KAH0596448.1"/>
    </source>
</evidence>
<dbReference type="CDD" id="cd03443">
    <property type="entry name" value="PaaI_thioesterase"/>
    <property type="match status" value="1"/>
</dbReference>
<comment type="pathway">
    <text evidence="1">Sulfur metabolism; hydrogen sulfide biosynthesis; sulfite from sulfate: step 2/3.</text>
</comment>
<evidence type="ECO:0000256" key="3">
    <source>
        <dbReference type="ARBA" id="ARBA00012121"/>
    </source>
</evidence>
<dbReference type="GO" id="GO:0004020">
    <property type="term" value="F:adenylylsulfate kinase activity"/>
    <property type="evidence" value="ECO:0007669"/>
    <property type="project" value="UniProtKB-EC"/>
</dbReference>
<evidence type="ECO:0000256" key="12">
    <source>
        <dbReference type="SAM" id="MobiDB-lite"/>
    </source>
</evidence>
<dbReference type="InterPro" id="IPR029069">
    <property type="entry name" value="HotDog_dom_sf"/>
</dbReference>
<keyword evidence="8" id="KW-0067">ATP-binding</keyword>
<dbReference type="InterPro" id="IPR059117">
    <property type="entry name" value="APS_kinase_dom"/>
</dbReference>
<dbReference type="CDD" id="cd02027">
    <property type="entry name" value="APSK"/>
    <property type="match status" value="1"/>
</dbReference>
<accession>A0A9P8S7K8</accession>
<protein>
    <recommendedName>
        <fullName evidence="4">Adenylyl-sulfate kinase</fullName>
        <ecNumber evidence="3">2.7.1.25</ecNumber>
    </recommendedName>
    <alternativeName>
        <fullName evidence="11">ATP adenosine-5'-phosphosulfate 3'-phosphotransferase</fullName>
    </alternativeName>
    <alternativeName>
        <fullName evidence="10">Adenosine-5'-phosphosulfate kinase</fullName>
    </alternativeName>
</protein>
<dbReference type="GO" id="GO:0005524">
    <property type="term" value="F:ATP binding"/>
    <property type="evidence" value="ECO:0007669"/>
    <property type="project" value="UniProtKB-KW"/>
</dbReference>
<evidence type="ECO:0000259" key="14">
    <source>
        <dbReference type="Pfam" id="PF01583"/>
    </source>
</evidence>
<keyword evidence="9" id="KW-0198">Cysteine biosynthesis</keyword>
<dbReference type="Pfam" id="PF03061">
    <property type="entry name" value="4HBT"/>
    <property type="match status" value="1"/>
</dbReference>
<feature type="transmembrane region" description="Helical" evidence="13">
    <location>
        <begin position="96"/>
        <end position="115"/>
    </location>
</feature>
<dbReference type="Proteomes" id="UP000764110">
    <property type="component" value="Unassembled WGS sequence"/>
</dbReference>
<evidence type="ECO:0000259" key="15">
    <source>
        <dbReference type="Pfam" id="PF03061"/>
    </source>
</evidence>
<dbReference type="EC" id="2.7.1.25" evidence="3"/>
<comment type="similarity">
    <text evidence="2">Belongs to the APS kinase family.</text>
</comment>
<dbReference type="InterPro" id="IPR027417">
    <property type="entry name" value="P-loop_NTPase"/>
</dbReference>
<evidence type="ECO:0000256" key="9">
    <source>
        <dbReference type="ARBA" id="ARBA00023192"/>
    </source>
</evidence>
<evidence type="ECO:0000313" key="17">
    <source>
        <dbReference type="Proteomes" id="UP000764110"/>
    </source>
</evidence>
<evidence type="ECO:0000256" key="8">
    <source>
        <dbReference type="ARBA" id="ARBA00022840"/>
    </source>
</evidence>
<dbReference type="GO" id="GO:0019344">
    <property type="term" value="P:cysteine biosynthetic process"/>
    <property type="evidence" value="ECO:0007669"/>
    <property type="project" value="UniProtKB-KW"/>
</dbReference>
<keyword evidence="17" id="KW-1185">Reference proteome</keyword>
<dbReference type="AlphaFoldDB" id="A0A9P8S7K8"/>
<keyword evidence="13" id="KW-0812">Transmembrane</keyword>
<dbReference type="InterPro" id="IPR052061">
    <property type="entry name" value="PTE-AB_protein"/>
</dbReference>
<evidence type="ECO:0000256" key="11">
    <source>
        <dbReference type="ARBA" id="ARBA00031464"/>
    </source>
</evidence>
<dbReference type="HAMAP" id="MF_00065">
    <property type="entry name" value="Adenylyl_sulf_kinase"/>
    <property type="match status" value="1"/>
</dbReference>
<keyword evidence="5" id="KW-0808">Transferase</keyword>
<dbReference type="EMBL" id="JACEFI010000009">
    <property type="protein sequence ID" value="KAH0596448.1"/>
    <property type="molecule type" value="Genomic_DNA"/>
</dbReference>
<keyword evidence="7" id="KW-0418">Kinase</keyword>
<dbReference type="InterPro" id="IPR006683">
    <property type="entry name" value="Thioestr_dom"/>
</dbReference>
<comment type="caution">
    <text evidence="16">The sequence shown here is derived from an EMBL/GenBank/DDBJ whole genome shotgun (WGS) entry which is preliminary data.</text>
</comment>
<dbReference type="PANTHER" id="PTHR47260:SF7">
    <property type="entry name" value="THIOESTERASE FAMILY PROTEIN (AFU_ORTHOLOGUE AFUA_1G10800)"/>
    <property type="match status" value="1"/>
</dbReference>
<dbReference type="FunFam" id="3.40.50.300:FF:000212">
    <property type="entry name" value="Adenylyl-sulfate kinase"/>
    <property type="match status" value="1"/>
</dbReference>
<dbReference type="PANTHER" id="PTHR47260">
    <property type="entry name" value="UPF0644 PROTEIN PB2B4.06"/>
    <property type="match status" value="1"/>
</dbReference>